<evidence type="ECO:0000313" key="3">
    <source>
        <dbReference type="Proteomes" id="UP000244722"/>
    </source>
</evidence>
<dbReference type="Gene3D" id="6.20.240.10">
    <property type="match status" value="1"/>
</dbReference>
<organism evidence="2 3">
    <name type="scientific">Tuber borchii</name>
    <name type="common">White truffle</name>
    <dbReference type="NCBI Taxonomy" id="42251"/>
    <lineage>
        <taxon>Eukaryota</taxon>
        <taxon>Fungi</taxon>
        <taxon>Dikarya</taxon>
        <taxon>Ascomycota</taxon>
        <taxon>Pezizomycotina</taxon>
        <taxon>Pezizomycetes</taxon>
        <taxon>Pezizales</taxon>
        <taxon>Tuberaceae</taxon>
        <taxon>Tuber</taxon>
    </lineage>
</organism>
<keyword evidence="1" id="KW-0808">Transferase</keyword>
<dbReference type="AlphaFoldDB" id="A0A2T7A4E4"/>
<comment type="caution">
    <text evidence="2">The sequence shown here is derived from an EMBL/GenBank/DDBJ whole genome shotgun (WGS) entry which is preliminary data.</text>
</comment>
<dbReference type="InterPro" id="IPR050830">
    <property type="entry name" value="Fungal_FAS"/>
</dbReference>
<name>A0A2T7A4E4_TUBBO</name>
<keyword evidence="3" id="KW-1185">Reference proteome</keyword>
<accession>A0A2T7A4E4</accession>
<proteinExistence type="predicted"/>
<sequence>TNTDMPEDEHTRISFTCGARNVVLTGSLQSLYGLNFSPRKVKAQTGSDQDPIPLTKRKVSFTNSFLPIPAPFYSPYLESAV</sequence>
<dbReference type="STRING" id="42251.A0A2T7A4E4"/>
<protein>
    <submittedName>
        <fullName evidence="2">Uncharacterized protein</fullName>
    </submittedName>
</protein>
<dbReference type="Proteomes" id="UP000244722">
    <property type="component" value="Unassembled WGS sequence"/>
</dbReference>
<dbReference type="GO" id="GO:0016740">
    <property type="term" value="F:transferase activity"/>
    <property type="evidence" value="ECO:0007669"/>
    <property type="project" value="UniProtKB-KW"/>
</dbReference>
<dbReference type="EMBL" id="NESQ01000024">
    <property type="protein sequence ID" value="PUU82612.1"/>
    <property type="molecule type" value="Genomic_DNA"/>
</dbReference>
<evidence type="ECO:0000313" key="2">
    <source>
        <dbReference type="EMBL" id="PUU82612.1"/>
    </source>
</evidence>
<feature type="non-terminal residue" evidence="2">
    <location>
        <position position="1"/>
    </location>
</feature>
<reference evidence="2 3" key="1">
    <citation type="submission" date="2017-04" db="EMBL/GenBank/DDBJ databases">
        <title>Draft genome sequence of Tuber borchii Vittad., a whitish edible truffle.</title>
        <authorList>
            <consortium name="DOE Joint Genome Institute"/>
            <person name="Murat C."/>
            <person name="Kuo A."/>
            <person name="Barry K.W."/>
            <person name="Clum A."/>
            <person name="Dockter R.B."/>
            <person name="Fauchery L."/>
            <person name="Iotti M."/>
            <person name="Kohler A."/>
            <person name="Labutti K."/>
            <person name="Lindquist E.A."/>
            <person name="Lipzen A."/>
            <person name="Ohm R.A."/>
            <person name="Wang M."/>
            <person name="Grigoriev I.V."/>
            <person name="Zambonelli A."/>
            <person name="Martin F.M."/>
        </authorList>
    </citation>
    <scope>NUCLEOTIDE SEQUENCE [LARGE SCALE GENOMIC DNA]</scope>
    <source>
        <strain evidence="2 3">Tbo3840</strain>
    </source>
</reference>
<gene>
    <name evidence="2" type="ORF">B9Z19DRAFT_966907</name>
</gene>
<dbReference type="PANTHER" id="PTHR10982">
    <property type="entry name" value="MALONYL COA-ACYL CARRIER PROTEIN TRANSACYLASE"/>
    <property type="match status" value="1"/>
</dbReference>
<dbReference type="PANTHER" id="PTHR10982:SF21">
    <property type="entry name" value="FATTY ACID SYNTHASE SUBUNIT BETA"/>
    <property type="match status" value="1"/>
</dbReference>
<evidence type="ECO:0000256" key="1">
    <source>
        <dbReference type="ARBA" id="ARBA00022679"/>
    </source>
</evidence>